<dbReference type="Pfam" id="PF00385">
    <property type="entry name" value="Chromo"/>
    <property type="match status" value="1"/>
</dbReference>
<dbReference type="InParanoid" id="A0A674AFM7"/>
<evidence type="ECO:0000256" key="2">
    <source>
        <dbReference type="SAM" id="MobiDB-lite"/>
    </source>
</evidence>
<feature type="region of interest" description="Disordered" evidence="2">
    <location>
        <begin position="1"/>
        <end position="22"/>
    </location>
</feature>
<dbReference type="Proteomes" id="UP000472277">
    <property type="component" value="Chromosome 15"/>
</dbReference>
<sequence length="303" mass="33890">MERLGVSVSLTSGFHPESNGQAERVNQEVGRFLRSYCQDRPGKWARYIPWTELAQNSLRHSSTNSQTEAPAVEDWVQHSKETWRAVQDSLKEASGRQKRSADRHRSEAPVFVPGDRVWLSTRNLPLRVPCRKLGPQCVGPFKVLRRLNEVCYRLQLPSYYRINPSFHVSLLRPVVAGPLQEGEVLEVPPPPLDIGGSPAYSVRAILDSRRRARGLQYLVDWEGYGPEERCWVPAEDVLDPSMLKDFHRLRPDRPAPRPPGRPRGQCRRAAGAARQEGGTVTIPTDGGAPSCSGGARRSSSPAY</sequence>
<evidence type="ECO:0008006" key="7">
    <source>
        <dbReference type="Google" id="ProtNLM"/>
    </source>
</evidence>
<reference evidence="5" key="1">
    <citation type="submission" date="2025-08" db="UniProtKB">
        <authorList>
            <consortium name="Ensembl"/>
        </authorList>
    </citation>
    <scope>IDENTIFICATION</scope>
</reference>
<dbReference type="InterPro" id="IPR023780">
    <property type="entry name" value="Chromo_domain"/>
</dbReference>
<dbReference type="InterPro" id="IPR016197">
    <property type="entry name" value="Chromo-like_dom_sf"/>
</dbReference>
<feature type="domain" description="Integrase catalytic" evidence="4">
    <location>
        <begin position="1"/>
        <end position="76"/>
    </location>
</feature>
<dbReference type="GO" id="GO:0015074">
    <property type="term" value="P:DNA integration"/>
    <property type="evidence" value="ECO:0007669"/>
    <property type="project" value="InterPro"/>
</dbReference>
<dbReference type="GO" id="GO:0003676">
    <property type="term" value="F:nucleic acid binding"/>
    <property type="evidence" value="ECO:0007669"/>
    <property type="project" value="InterPro"/>
</dbReference>
<evidence type="ECO:0000256" key="1">
    <source>
        <dbReference type="ARBA" id="ARBA00004123"/>
    </source>
</evidence>
<evidence type="ECO:0000259" key="4">
    <source>
        <dbReference type="PROSITE" id="PS50994"/>
    </source>
</evidence>
<dbReference type="GeneTree" id="ENSGT01060000248850"/>
<organism evidence="5 6">
    <name type="scientific">Salmo trutta</name>
    <name type="common">Brown trout</name>
    <dbReference type="NCBI Taxonomy" id="8032"/>
    <lineage>
        <taxon>Eukaryota</taxon>
        <taxon>Metazoa</taxon>
        <taxon>Chordata</taxon>
        <taxon>Craniata</taxon>
        <taxon>Vertebrata</taxon>
        <taxon>Euteleostomi</taxon>
        <taxon>Actinopterygii</taxon>
        <taxon>Neopterygii</taxon>
        <taxon>Teleostei</taxon>
        <taxon>Protacanthopterygii</taxon>
        <taxon>Salmoniformes</taxon>
        <taxon>Salmonidae</taxon>
        <taxon>Salmoninae</taxon>
        <taxon>Salmo</taxon>
    </lineage>
</organism>
<dbReference type="InterPro" id="IPR050951">
    <property type="entry name" value="Retrovirus_Pol_polyprotein"/>
</dbReference>
<dbReference type="InterPro" id="IPR000953">
    <property type="entry name" value="Chromo/chromo_shadow_dom"/>
</dbReference>
<keyword evidence="6" id="KW-1185">Reference proteome</keyword>
<dbReference type="OMA" id="GKWARYI"/>
<dbReference type="InterPro" id="IPR056924">
    <property type="entry name" value="SH3_Tf2-1"/>
</dbReference>
<reference evidence="5" key="2">
    <citation type="submission" date="2025-09" db="UniProtKB">
        <authorList>
            <consortium name="Ensembl"/>
        </authorList>
    </citation>
    <scope>IDENTIFICATION</scope>
</reference>
<dbReference type="SMART" id="SM00298">
    <property type="entry name" value="CHROMO"/>
    <property type="match status" value="1"/>
</dbReference>
<name>A0A674AFM7_SALTR</name>
<dbReference type="Gene3D" id="2.40.50.40">
    <property type="match status" value="1"/>
</dbReference>
<dbReference type="SUPFAM" id="SSF54160">
    <property type="entry name" value="Chromo domain-like"/>
    <property type="match status" value="1"/>
</dbReference>
<dbReference type="InterPro" id="IPR001584">
    <property type="entry name" value="Integrase_cat-core"/>
</dbReference>
<evidence type="ECO:0000313" key="5">
    <source>
        <dbReference type="Ensembl" id="ENSSTUP00000058058.1"/>
    </source>
</evidence>
<dbReference type="SUPFAM" id="SSF53098">
    <property type="entry name" value="Ribonuclease H-like"/>
    <property type="match status" value="1"/>
</dbReference>
<proteinExistence type="predicted"/>
<dbReference type="InterPro" id="IPR036397">
    <property type="entry name" value="RNaseH_sf"/>
</dbReference>
<protein>
    <recommendedName>
        <fullName evidence="7">Chromo domain-containing protein</fullName>
    </recommendedName>
</protein>
<evidence type="ECO:0000259" key="3">
    <source>
        <dbReference type="PROSITE" id="PS50013"/>
    </source>
</evidence>
<dbReference type="InterPro" id="IPR012337">
    <property type="entry name" value="RNaseH-like_sf"/>
</dbReference>
<dbReference type="PROSITE" id="PS50013">
    <property type="entry name" value="CHROMO_2"/>
    <property type="match status" value="1"/>
</dbReference>
<feature type="region of interest" description="Disordered" evidence="2">
    <location>
        <begin position="247"/>
        <end position="303"/>
    </location>
</feature>
<dbReference type="PANTHER" id="PTHR37984:SF15">
    <property type="entry name" value="INTEGRASE CATALYTIC DOMAIN-CONTAINING PROTEIN"/>
    <property type="match status" value="1"/>
</dbReference>
<dbReference type="GO" id="GO:0005634">
    <property type="term" value="C:nucleus"/>
    <property type="evidence" value="ECO:0007669"/>
    <property type="project" value="UniProtKB-SubCell"/>
</dbReference>
<evidence type="ECO:0000313" key="6">
    <source>
        <dbReference type="Proteomes" id="UP000472277"/>
    </source>
</evidence>
<dbReference type="Ensembl" id="ENSSTUT00000060926.1">
    <property type="protein sequence ID" value="ENSSTUP00000058058.1"/>
    <property type="gene ID" value="ENSSTUG00000024854.1"/>
</dbReference>
<dbReference type="Pfam" id="PF24626">
    <property type="entry name" value="SH3_Tf2-1"/>
    <property type="match status" value="1"/>
</dbReference>
<feature type="domain" description="Chromo" evidence="3">
    <location>
        <begin position="200"/>
        <end position="258"/>
    </location>
</feature>
<dbReference type="Gene3D" id="3.30.420.10">
    <property type="entry name" value="Ribonuclease H-like superfamily/Ribonuclease H"/>
    <property type="match status" value="1"/>
</dbReference>
<dbReference type="PANTHER" id="PTHR37984">
    <property type="entry name" value="PROTEIN CBG26694"/>
    <property type="match status" value="1"/>
</dbReference>
<accession>A0A674AFM7</accession>
<comment type="subcellular location">
    <subcellularLocation>
        <location evidence="1">Nucleus</location>
    </subcellularLocation>
</comment>
<feature type="region of interest" description="Disordered" evidence="2">
    <location>
        <begin position="88"/>
        <end position="107"/>
    </location>
</feature>
<dbReference type="AlphaFoldDB" id="A0A674AFM7"/>
<dbReference type="PROSITE" id="PS50994">
    <property type="entry name" value="INTEGRASE"/>
    <property type="match status" value="1"/>
</dbReference>
<feature type="compositionally biased region" description="Low complexity" evidence="2">
    <location>
        <begin position="267"/>
        <end position="278"/>
    </location>
</feature>